<comment type="caution">
    <text evidence="2">The sequence shown here is derived from an EMBL/GenBank/DDBJ whole genome shotgun (WGS) entry which is preliminary data.</text>
</comment>
<evidence type="ECO:0000313" key="3">
    <source>
        <dbReference type="Proteomes" id="UP000198034"/>
    </source>
</evidence>
<evidence type="ECO:0000256" key="1">
    <source>
        <dbReference type="SAM" id="Phobius"/>
    </source>
</evidence>
<accession>A0A246GCU4</accession>
<dbReference type="Pfam" id="PF05987">
    <property type="entry name" value="DUF898"/>
    <property type="match status" value="2"/>
</dbReference>
<dbReference type="InterPro" id="IPR010295">
    <property type="entry name" value="DUF898"/>
</dbReference>
<organism evidence="2 3">
    <name type="scientific">Flavobacterium columnare</name>
    <dbReference type="NCBI Taxonomy" id="996"/>
    <lineage>
        <taxon>Bacteria</taxon>
        <taxon>Pseudomonadati</taxon>
        <taxon>Bacteroidota</taxon>
        <taxon>Flavobacteriia</taxon>
        <taxon>Flavobacteriales</taxon>
        <taxon>Flavobacteriaceae</taxon>
        <taxon>Flavobacterium</taxon>
    </lineage>
</organism>
<feature type="transmembrane region" description="Helical" evidence="1">
    <location>
        <begin position="192"/>
        <end position="216"/>
    </location>
</feature>
<feature type="transmembrane region" description="Helical" evidence="1">
    <location>
        <begin position="103"/>
        <end position="122"/>
    </location>
</feature>
<name>A0A246GCU4_9FLAO</name>
<evidence type="ECO:0000313" key="2">
    <source>
        <dbReference type="EMBL" id="OWP78927.1"/>
    </source>
</evidence>
<sequence>MDQKLKQTKSYQMNFDGKGETFFGIIILNWVLSIITLGFYYPWAKEKRLKYLYSETILDGSPFEFHGTGKEMFKGFLVSIAVFLGIGIIVGTFYMLDYQVIATLLLIGVLVVIVPFAIHGSYRYRMSKTSWRGIRFGYRGKRNELIVNFLRWMGLTVLTLGFYGAWFTINLRRYIIQNIRFGDIKMDYKGNGGDYFVINIKGYILTLFTLGIYGFWWQKDIIEYYVNNLKLHKGDDELDFTTNITGGGIFKFTIVNILILMFTLGLGAAWVEMRMMKFLFSSIQLEGTIDLNTINQTEEIYKDATGEDIEDLLDIDLVI</sequence>
<evidence type="ECO:0008006" key="4">
    <source>
        <dbReference type="Google" id="ProtNLM"/>
    </source>
</evidence>
<gene>
    <name evidence="2" type="ORF">BWK62_03960</name>
</gene>
<dbReference type="Proteomes" id="UP000198034">
    <property type="component" value="Unassembled WGS sequence"/>
</dbReference>
<proteinExistence type="predicted"/>
<keyword evidence="1" id="KW-0812">Transmembrane</keyword>
<protein>
    <recommendedName>
        <fullName evidence="4">DUF898 domain-containing protein</fullName>
    </recommendedName>
</protein>
<keyword evidence="1" id="KW-0472">Membrane</keyword>
<feature type="transmembrane region" description="Helical" evidence="1">
    <location>
        <begin position="76"/>
        <end position="96"/>
    </location>
</feature>
<dbReference type="EMBL" id="MTCY01000007">
    <property type="protein sequence ID" value="OWP78927.1"/>
    <property type="molecule type" value="Genomic_DNA"/>
</dbReference>
<reference evidence="2 3" key="1">
    <citation type="journal article" date="2017" name="Infect. Genet. Evol.">
        <title>Comparative genome analysis of fish pathogen Flavobacterium columnare reveals extensive sequence diversity within the species.</title>
        <authorList>
            <person name="Kayansamruaj P."/>
            <person name="Dong H.T."/>
            <person name="Hirono I."/>
            <person name="Kondo H."/>
            <person name="Senapin S."/>
            <person name="Rodkhum C."/>
        </authorList>
    </citation>
    <scope>NUCLEOTIDE SEQUENCE [LARGE SCALE GENOMIC DNA]</scope>
    <source>
        <strain evidence="2 3">1214</strain>
    </source>
</reference>
<keyword evidence="1" id="KW-1133">Transmembrane helix</keyword>
<dbReference type="AlphaFoldDB" id="A0A246GCU4"/>
<feature type="transmembrane region" description="Helical" evidence="1">
    <location>
        <begin position="249"/>
        <end position="271"/>
    </location>
</feature>
<feature type="transmembrane region" description="Helical" evidence="1">
    <location>
        <begin position="149"/>
        <end position="171"/>
    </location>
</feature>
<feature type="transmembrane region" description="Helical" evidence="1">
    <location>
        <begin position="21"/>
        <end position="43"/>
    </location>
</feature>